<accession>A0A4Q2RD63</accession>
<organism evidence="3 4">
    <name type="scientific">Lichenibacterium ramalinae</name>
    <dbReference type="NCBI Taxonomy" id="2316527"/>
    <lineage>
        <taxon>Bacteria</taxon>
        <taxon>Pseudomonadati</taxon>
        <taxon>Pseudomonadota</taxon>
        <taxon>Alphaproteobacteria</taxon>
        <taxon>Hyphomicrobiales</taxon>
        <taxon>Lichenihabitantaceae</taxon>
        <taxon>Lichenibacterium</taxon>
    </lineage>
</organism>
<feature type="region of interest" description="Disordered" evidence="1">
    <location>
        <begin position="25"/>
        <end position="71"/>
    </location>
</feature>
<dbReference type="EMBL" id="QYBC01000016">
    <property type="protein sequence ID" value="RYB03122.1"/>
    <property type="molecule type" value="Genomic_DNA"/>
</dbReference>
<evidence type="ECO:0000256" key="2">
    <source>
        <dbReference type="SAM" id="SignalP"/>
    </source>
</evidence>
<reference evidence="3 4" key="1">
    <citation type="submission" date="2018-09" db="EMBL/GenBank/DDBJ databases">
        <authorList>
            <person name="Grouzdev D.S."/>
            <person name="Krutkina M.S."/>
        </authorList>
    </citation>
    <scope>NUCLEOTIDE SEQUENCE [LARGE SCALE GENOMIC DNA]</scope>
    <source>
        <strain evidence="3 4">RmlP001</strain>
    </source>
</reference>
<dbReference type="InterPro" id="IPR018202">
    <property type="entry name" value="Ser_caboxypep_ser_AS"/>
</dbReference>
<dbReference type="Proteomes" id="UP000289411">
    <property type="component" value="Unassembled WGS sequence"/>
</dbReference>
<feature type="chain" id="PRO_5020695905" evidence="2">
    <location>
        <begin position="24"/>
        <end position="516"/>
    </location>
</feature>
<feature type="compositionally biased region" description="Low complexity" evidence="1">
    <location>
        <begin position="25"/>
        <end position="35"/>
    </location>
</feature>
<dbReference type="PROSITE" id="PS00131">
    <property type="entry name" value="CARBOXYPEPT_SER_SER"/>
    <property type="match status" value="1"/>
</dbReference>
<dbReference type="SUPFAM" id="SSF53474">
    <property type="entry name" value="alpha/beta-Hydrolases"/>
    <property type="match status" value="1"/>
</dbReference>
<reference evidence="3 4" key="2">
    <citation type="submission" date="2019-02" db="EMBL/GenBank/DDBJ databases">
        <title>'Lichenibacterium ramalinii' gen. nov. sp. nov., 'Lichenibacterium minor' gen. nov. sp. nov.</title>
        <authorList>
            <person name="Pankratov T."/>
        </authorList>
    </citation>
    <scope>NUCLEOTIDE SEQUENCE [LARGE SCALE GENOMIC DNA]</scope>
    <source>
        <strain evidence="3 4">RmlP001</strain>
    </source>
</reference>
<name>A0A4Q2RD63_9HYPH</name>
<keyword evidence="4" id="KW-1185">Reference proteome</keyword>
<dbReference type="GO" id="GO:0006508">
    <property type="term" value="P:proteolysis"/>
    <property type="evidence" value="ECO:0007669"/>
    <property type="project" value="InterPro"/>
</dbReference>
<evidence type="ECO:0000313" key="3">
    <source>
        <dbReference type="EMBL" id="RYB03122.1"/>
    </source>
</evidence>
<dbReference type="RefSeq" id="WP_129220761.1">
    <property type="nucleotide sequence ID" value="NZ_QYBC01000016.1"/>
</dbReference>
<feature type="signal peptide" evidence="2">
    <location>
        <begin position="1"/>
        <end position="23"/>
    </location>
</feature>
<feature type="compositionally biased region" description="Basic and acidic residues" evidence="1">
    <location>
        <begin position="36"/>
        <end position="47"/>
    </location>
</feature>
<dbReference type="Pfam" id="PF00450">
    <property type="entry name" value="Peptidase_S10"/>
    <property type="match status" value="1"/>
</dbReference>
<dbReference type="Gene3D" id="3.40.50.1820">
    <property type="entry name" value="alpha/beta hydrolase"/>
    <property type="match status" value="2"/>
</dbReference>
<keyword evidence="2" id="KW-0732">Signal</keyword>
<protein>
    <submittedName>
        <fullName evidence="3">Peptidase S10</fullName>
    </submittedName>
</protein>
<dbReference type="AlphaFoldDB" id="A0A4Q2RD63"/>
<evidence type="ECO:0000256" key="1">
    <source>
        <dbReference type="SAM" id="MobiDB-lite"/>
    </source>
</evidence>
<sequence length="516" mass="55430">MRSTLRSLTLCCLLAAAAMPAGAQQAQQTQQAQQADGDRTRKERGDRNQQQPDRPRPPAPDAVTRQTLDLPGRSLHVTATAGFVRILGEDGTPEADIGTTAYTLDGADPATRPVTFVVNGGPGMASAWLQMGAVGPWRIPFVPGPSASPVPQPNADTWLDFTDLVFIDPPGTGYGTVLPPGDAAAKKRLWSVDGDIDALSQAIRRWLDRAGRIATTKYLLGESYGGFRGPRLARRLAQHDGVGLRGLVLVSPLFDYGNRSGALDVLGYAAELPSMAAAARADRGEAVARADLAEAEAYATGPFLADVLRGLADPAALARVVDRVVAFTGLDPAVIRQHRGLVNAWTFQHQHDRAAGRIDSAYDATVTLPDPYPEVPEGRGDDPMLGGLFAPVTGAVLAVYDRLRWHPDGQVYRLFDPEIPKQWDYGRGFLRPQSFDALRQALALDPQLHVLIGHGLFDLVTPFEGTQILLNQLPAGAGGDRVRLVTLPGGHMFYSRDESRAAFRAEAARLIGGLDR</sequence>
<dbReference type="OrthoDB" id="9770107at2"/>
<dbReference type="InterPro" id="IPR029058">
    <property type="entry name" value="AB_hydrolase_fold"/>
</dbReference>
<evidence type="ECO:0000313" key="4">
    <source>
        <dbReference type="Proteomes" id="UP000289411"/>
    </source>
</evidence>
<dbReference type="InterPro" id="IPR001563">
    <property type="entry name" value="Peptidase_S10"/>
</dbReference>
<gene>
    <name evidence="3" type="ORF">D3272_18860</name>
</gene>
<comment type="caution">
    <text evidence="3">The sequence shown here is derived from an EMBL/GenBank/DDBJ whole genome shotgun (WGS) entry which is preliminary data.</text>
</comment>
<proteinExistence type="predicted"/>
<dbReference type="GO" id="GO:0004185">
    <property type="term" value="F:serine-type carboxypeptidase activity"/>
    <property type="evidence" value="ECO:0007669"/>
    <property type="project" value="InterPro"/>
</dbReference>